<keyword evidence="6" id="KW-0969">Cilium</keyword>
<protein>
    <submittedName>
        <fullName evidence="6">Flagellar basal body P-ring formation chaperone FlgA</fullName>
    </submittedName>
</protein>
<evidence type="ECO:0000256" key="1">
    <source>
        <dbReference type="ARBA" id="ARBA00004418"/>
    </source>
</evidence>
<feature type="signal peptide" evidence="4">
    <location>
        <begin position="1"/>
        <end position="17"/>
    </location>
</feature>
<dbReference type="SMART" id="SM00858">
    <property type="entry name" value="SAF"/>
    <property type="match status" value="1"/>
</dbReference>
<keyword evidence="2 4" id="KW-0732">Signal</keyword>
<gene>
    <name evidence="6" type="primary">flgA</name>
    <name evidence="6" type="ORF">VA599_00045</name>
</gene>
<dbReference type="Proteomes" id="UP001405405">
    <property type="component" value="Unassembled WGS sequence"/>
</dbReference>
<name>A0ABV0CD21_9NEIS</name>
<dbReference type="InterPro" id="IPR039246">
    <property type="entry name" value="Flagellar_FlgA"/>
</dbReference>
<keyword evidence="6" id="KW-0282">Flagellum</keyword>
<dbReference type="RefSeq" id="WP_346787238.1">
    <property type="nucleotide sequence ID" value="NZ_JAYFSJ010000001.1"/>
</dbReference>
<dbReference type="InterPro" id="IPR013974">
    <property type="entry name" value="SAF"/>
</dbReference>
<keyword evidence="3" id="KW-0574">Periplasm</keyword>
<feature type="domain" description="SAF" evidence="5">
    <location>
        <begin position="189"/>
        <end position="246"/>
    </location>
</feature>
<evidence type="ECO:0000256" key="2">
    <source>
        <dbReference type="ARBA" id="ARBA00022729"/>
    </source>
</evidence>
<sequence>MRALPLLLAAWMGAAAAETLVVPASVEVEGRSVSLAQMVSGPADEDWRVPAAAKVLIVDLRAGETRDIPGARLQAAWKLALGAGAARWTLQAPERVSVTRKAGEPAAERLVKEGETALRARLDSFCAKTALRPEALPAAAMLPRQGASIVARLSPQPGLARRMAVWLDVFEGRQLYGSWPVWFEVSCERDVVRARRDIAKGEALGAGNVERTIADVADGRLLSGFEDKIAARALAAGGVLRETDAAAAPMVRKGGRVMARLSSGPVRLELEAVAMEDAALGEVVYARRPKEQAVFKTRVAGAGMVDVL</sequence>
<proteinExistence type="predicted"/>
<dbReference type="PANTHER" id="PTHR36307:SF1">
    <property type="entry name" value="FLAGELLA BASAL BODY P-RING FORMATION PROTEIN FLGA"/>
    <property type="match status" value="1"/>
</dbReference>
<comment type="subcellular location">
    <subcellularLocation>
        <location evidence="1">Periplasm</location>
    </subcellularLocation>
</comment>
<evidence type="ECO:0000256" key="4">
    <source>
        <dbReference type="SAM" id="SignalP"/>
    </source>
</evidence>
<comment type="caution">
    <text evidence="6">The sequence shown here is derived from an EMBL/GenBank/DDBJ whole genome shotgun (WGS) entry which is preliminary data.</text>
</comment>
<organism evidence="6 7">
    <name type="scientific">Chromobacterium indicum</name>
    <dbReference type="NCBI Taxonomy" id="3110228"/>
    <lineage>
        <taxon>Bacteria</taxon>
        <taxon>Pseudomonadati</taxon>
        <taxon>Pseudomonadota</taxon>
        <taxon>Betaproteobacteria</taxon>
        <taxon>Neisseriales</taxon>
        <taxon>Chromobacteriaceae</taxon>
        <taxon>Chromobacterium</taxon>
    </lineage>
</organism>
<evidence type="ECO:0000259" key="5">
    <source>
        <dbReference type="SMART" id="SM00858"/>
    </source>
</evidence>
<accession>A0ABV0CD21</accession>
<feature type="chain" id="PRO_5047496958" evidence="4">
    <location>
        <begin position="18"/>
        <end position="308"/>
    </location>
</feature>
<evidence type="ECO:0000256" key="3">
    <source>
        <dbReference type="ARBA" id="ARBA00022764"/>
    </source>
</evidence>
<keyword evidence="7" id="KW-1185">Reference proteome</keyword>
<dbReference type="InterPro" id="IPR017585">
    <property type="entry name" value="SAF_FlgA"/>
</dbReference>
<reference evidence="6 7" key="1">
    <citation type="submission" date="2023-12" db="EMBL/GenBank/DDBJ databases">
        <title>Chromobacterium sp. strain TRC.1.1.SA producing antimicrobial pigment.</title>
        <authorList>
            <person name="Verma N."/>
            <person name="Choksket S."/>
            <person name="Pinnaka A.K."/>
            <person name="Korpole S."/>
        </authorList>
    </citation>
    <scope>NUCLEOTIDE SEQUENCE [LARGE SCALE GENOMIC DNA]</scope>
    <source>
        <strain evidence="6 7">TRC1.1.SA</strain>
    </source>
</reference>
<dbReference type="EMBL" id="JAYFSJ010000001">
    <property type="protein sequence ID" value="MEN7429111.1"/>
    <property type="molecule type" value="Genomic_DNA"/>
</dbReference>
<evidence type="ECO:0000313" key="6">
    <source>
        <dbReference type="EMBL" id="MEN7429111.1"/>
    </source>
</evidence>
<dbReference type="NCBIfam" id="TIGR03170">
    <property type="entry name" value="flgA_cterm"/>
    <property type="match status" value="1"/>
</dbReference>
<dbReference type="PANTHER" id="PTHR36307">
    <property type="entry name" value="FLAGELLA BASAL BODY P-RING FORMATION PROTEIN FLGA"/>
    <property type="match status" value="1"/>
</dbReference>
<keyword evidence="6" id="KW-0966">Cell projection</keyword>
<dbReference type="Pfam" id="PF13144">
    <property type="entry name" value="ChapFlgA"/>
    <property type="match status" value="1"/>
</dbReference>
<evidence type="ECO:0000313" key="7">
    <source>
        <dbReference type="Proteomes" id="UP001405405"/>
    </source>
</evidence>